<dbReference type="EMBL" id="LTAI01000462">
    <property type="protein sequence ID" value="ORD98751.1"/>
    <property type="molecule type" value="Genomic_DNA"/>
</dbReference>
<reference evidence="1 2" key="1">
    <citation type="journal article" date="2017" name="Environ. Microbiol.">
        <title>Decay of the glycolytic pathway and adaptation to intranuclear parasitism within Enterocytozoonidae microsporidia.</title>
        <authorList>
            <person name="Wiredu Boakye D."/>
            <person name="Jaroenlak P."/>
            <person name="Prachumwat A."/>
            <person name="Williams T.A."/>
            <person name="Bateman K.S."/>
            <person name="Itsathitphaisarn O."/>
            <person name="Sritunyalucksana K."/>
            <person name="Paszkiewicz K.H."/>
            <person name="Moore K.A."/>
            <person name="Stentiford G.D."/>
            <person name="Williams B.A."/>
        </authorList>
    </citation>
    <scope>NUCLEOTIDE SEQUENCE [LARGE SCALE GENOMIC DNA]</scope>
    <source>
        <strain evidence="2">canceri</strain>
    </source>
</reference>
<organism evidence="1 2">
    <name type="scientific">Hepatospora eriocheir</name>
    <dbReference type="NCBI Taxonomy" id="1081669"/>
    <lineage>
        <taxon>Eukaryota</taxon>
        <taxon>Fungi</taxon>
        <taxon>Fungi incertae sedis</taxon>
        <taxon>Microsporidia</taxon>
        <taxon>Hepatosporidae</taxon>
        <taxon>Hepatospora</taxon>
    </lineage>
</organism>
<evidence type="ECO:0000313" key="2">
    <source>
        <dbReference type="Proteomes" id="UP000192501"/>
    </source>
</evidence>
<sequence>MNNIIIYLINIVKVTNTDVDSTQSKPLQTDDNSSLKSSEIEQNLKLHELVIKDCYEKSKKYEKNLLWLIEAWVHYPEIESLEWKDRLKNFIEDFKKEHSNKTKEKHIVRIYFEYLYQLINVEYDKLIPIYKNLFDVTEEKLDDRSVIKTLYYYVNLFNRLDTSIDLLEKIYKIFRIRSFIKMFFMSYDKILPIIDILRKKADNHVVSDDEYKKIIPENIKLNSSSLNDEIFTEILHEFLKKLKDVVNEYYTPNNNKLKFMIAGSNKVTFTKEEINNFFRFCEDKKKKFENLNNDKINDYIDFIYDFIGFINFEGSSIFFTELSKFHNLKIQRVINNIY</sequence>
<comment type="caution">
    <text evidence="1">The sequence shown here is derived from an EMBL/GenBank/DDBJ whole genome shotgun (WGS) entry which is preliminary data.</text>
</comment>
<dbReference type="AlphaFoldDB" id="A0A1X0QG20"/>
<name>A0A1X0QG20_9MICR</name>
<accession>A0A1X0QG20</accession>
<gene>
    <name evidence="1" type="ORF">A0H76_1964</name>
</gene>
<dbReference type="Proteomes" id="UP000192501">
    <property type="component" value="Unassembled WGS sequence"/>
</dbReference>
<evidence type="ECO:0000313" key="1">
    <source>
        <dbReference type="EMBL" id="ORD98751.1"/>
    </source>
</evidence>
<dbReference type="VEuPathDB" id="MicrosporidiaDB:A0H76_1964"/>
<dbReference type="VEuPathDB" id="MicrosporidiaDB:HERIO_200"/>
<protein>
    <submittedName>
        <fullName evidence="1">Uncharacterized protein</fullName>
    </submittedName>
</protein>
<proteinExistence type="predicted"/>